<dbReference type="STRING" id="106549.A0A540L3C1"/>
<keyword evidence="3" id="KW-1185">Reference proteome</keyword>
<organism evidence="2 3">
    <name type="scientific">Malus baccata</name>
    <name type="common">Siberian crab apple</name>
    <name type="synonym">Pyrus baccata</name>
    <dbReference type="NCBI Taxonomy" id="106549"/>
    <lineage>
        <taxon>Eukaryota</taxon>
        <taxon>Viridiplantae</taxon>
        <taxon>Streptophyta</taxon>
        <taxon>Embryophyta</taxon>
        <taxon>Tracheophyta</taxon>
        <taxon>Spermatophyta</taxon>
        <taxon>Magnoliopsida</taxon>
        <taxon>eudicotyledons</taxon>
        <taxon>Gunneridae</taxon>
        <taxon>Pentapetalae</taxon>
        <taxon>rosids</taxon>
        <taxon>fabids</taxon>
        <taxon>Rosales</taxon>
        <taxon>Rosaceae</taxon>
        <taxon>Amygdaloideae</taxon>
        <taxon>Maleae</taxon>
        <taxon>Malus</taxon>
    </lineage>
</organism>
<dbReference type="Proteomes" id="UP000315295">
    <property type="component" value="Unassembled WGS sequence"/>
</dbReference>
<sequence length="149" mass="16635">MAFAHHPISILLKTSKHPKTSILKSPLRPPPSFSSISLPLKPRNLSLLSRSRIPGHKGNYSSPPSAQVEPQEYQASSAADAFANFKASSAAHHRREPISLRGHETGNFSFIFYMGNFRGCHCVMIQVKSLIFYFTGYSYCCCFGKEVWV</sequence>
<feature type="region of interest" description="Disordered" evidence="1">
    <location>
        <begin position="50"/>
        <end position="69"/>
    </location>
</feature>
<evidence type="ECO:0000313" key="3">
    <source>
        <dbReference type="Proteomes" id="UP000315295"/>
    </source>
</evidence>
<proteinExistence type="predicted"/>
<accession>A0A540L3C1</accession>
<protein>
    <submittedName>
        <fullName evidence="2">Uncharacterized protein</fullName>
    </submittedName>
</protein>
<reference evidence="2 3" key="1">
    <citation type="journal article" date="2019" name="G3 (Bethesda)">
        <title>Sequencing of a Wild Apple (Malus baccata) Genome Unravels the Differences Between Cultivated and Wild Apple Species Regarding Disease Resistance and Cold Tolerance.</title>
        <authorList>
            <person name="Chen X."/>
        </authorList>
    </citation>
    <scope>NUCLEOTIDE SEQUENCE [LARGE SCALE GENOMIC DNA]</scope>
    <source>
        <strain evidence="3">cv. Shandingzi</strain>
        <tissue evidence="2">Leaves</tissue>
    </source>
</reference>
<evidence type="ECO:0000313" key="2">
    <source>
        <dbReference type="EMBL" id="TQD80983.1"/>
    </source>
</evidence>
<gene>
    <name evidence="2" type="ORF">C1H46_033463</name>
</gene>
<dbReference type="AlphaFoldDB" id="A0A540L3C1"/>
<comment type="caution">
    <text evidence="2">The sequence shown here is derived from an EMBL/GenBank/DDBJ whole genome shotgun (WGS) entry which is preliminary data.</text>
</comment>
<dbReference type="EMBL" id="VIEB01000786">
    <property type="protein sequence ID" value="TQD80983.1"/>
    <property type="molecule type" value="Genomic_DNA"/>
</dbReference>
<name>A0A540L3C1_MALBA</name>
<evidence type="ECO:0000256" key="1">
    <source>
        <dbReference type="SAM" id="MobiDB-lite"/>
    </source>
</evidence>